<evidence type="ECO:0000259" key="5">
    <source>
        <dbReference type="Pfam" id="PF01266"/>
    </source>
</evidence>
<dbReference type="PRINTS" id="PR00420">
    <property type="entry name" value="RNGMNOXGNASE"/>
</dbReference>
<proteinExistence type="inferred from homology"/>
<gene>
    <name evidence="6" type="ORF">DID88_008782</name>
</gene>
<evidence type="ECO:0000313" key="6">
    <source>
        <dbReference type="EMBL" id="RAL68059.1"/>
    </source>
</evidence>
<comment type="similarity">
    <text evidence="2">Belongs to the paxM FAD-dependent monooxygenase family.</text>
</comment>
<evidence type="ECO:0000256" key="2">
    <source>
        <dbReference type="ARBA" id="ARBA00007992"/>
    </source>
</evidence>
<organism evidence="6 7">
    <name type="scientific">Monilinia fructigena</name>
    <dbReference type="NCBI Taxonomy" id="38457"/>
    <lineage>
        <taxon>Eukaryota</taxon>
        <taxon>Fungi</taxon>
        <taxon>Dikarya</taxon>
        <taxon>Ascomycota</taxon>
        <taxon>Pezizomycotina</taxon>
        <taxon>Leotiomycetes</taxon>
        <taxon>Helotiales</taxon>
        <taxon>Sclerotiniaceae</taxon>
        <taxon>Monilinia</taxon>
    </lineage>
</organism>
<dbReference type="InterPro" id="IPR006076">
    <property type="entry name" value="FAD-dep_OxRdtase"/>
</dbReference>
<accession>A0A395JBE4</accession>
<dbReference type="OrthoDB" id="16820at2759"/>
<keyword evidence="4" id="KW-0503">Monooxygenase</keyword>
<sequence length="544" mass="60901">MSSTNGISHEHEGDEEVKFFVDGDKEEFNPEKWTGLDNQLPRRGKSTGVNVLIVGAGLAGLTCALECWRKGHSVVGILERNKGPNYSGGFNAKIGFNRFLTGPVGDLIFIQPSAVKFMRYWPDMCRDLEEDKTDIPEYYRKHNGELIYGPSEPHFNDPEDIALREKNGIPHVGALQIRKKFYRMLLRQVAKLGIKVEYGQRVEKYFEDEDAGLGGVVTENGSVRVANIVVAADSAKSKSEILIAGEHMPSVSSGMSVYRASYPGHLATKDPILRKRWGGENSVSHELWLGPGMHIGLYFSPEFVAFGITPRNNFLAEESAEAKESWDPSVDPEEVIQVLKRVPDWDKAIIALVKNAPKGSVIHWPLSWRNLRREWTSKGGRVVQIGDSAHSNVPSSASGGTLALEDAITLASCLQLATYESGPKAAGLGAKIYNLLRWQRVSCNQKVAFVNSQATNTKSMDWDAIKKDPKKVRLRFCKWFFRHDPEAYVYEKYGQAFAHLVDGTEFENTNIPPGHKFVSWTVEEVQRDIKEGKRIEDFLDGDWS</sequence>
<dbReference type="SUPFAM" id="SSF51905">
    <property type="entry name" value="FAD/NAD(P)-binding domain"/>
    <property type="match status" value="1"/>
</dbReference>
<evidence type="ECO:0000256" key="1">
    <source>
        <dbReference type="ARBA" id="ARBA00001974"/>
    </source>
</evidence>
<dbReference type="PANTHER" id="PTHR13789">
    <property type="entry name" value="MONOOXYGENASE"/>
    <property type="match status" value="1"/>
</dbReference>
<evidence type="ECO:0000256" key="4">
    <source>
        <dbReference type="ARBA" id="ARBA00023033"/>
    </source>
</evidence>
<dbReference type="InterPro" id="IPR050493">
    <property type="entry name" value="FAD-dep_Monooxygenase_BioMet"/>
</dbReference>
<dbReference type="Pfam" id="PF01266">
    <property type="entry name" value="DAO"/>
    <property type="match status" value="1"/>
</dbReference>
<keyword evidence="7" id="KW-1185">Reference proteome</keyword>
<dbReference type="EMBL" id="QKRW01000002">
    <property type="protein sequence ID" value="RAL68059.1"/>
    <property type="molecule type" value="Genomic_DNA"/>
</dbReference>
<dbReference type="Proteomes" id="UP000249056">
    <property type="component" value="Unassembled WGS sequence"/>
</dbReference>
<dbReference type="PANTHER" id="PTHR13789:SF315">
    <property type="entry name" value="FAD-DEPENDENT MONOOXYGENASE MDPD"/>
    <property type="match status" value="1"/>
</dbReference>
<dbReference type="Gene3D" id="3.50.50.60">
    <property type="entry name" value="FAD/NAD(P)-binding domain"/>
    <property type="match status" value="1"/>
</dbReference>
<dbReference type="InterPro" id="IPR036188">
    <property type="entry name" value="FAD/NAD-bd_sf"/>
</dbReference>
<protein>
    <recommendedName>
        <fullName evidence="5">FAD dependent oxidoreductase domain-containing protein</fullName>
    </recommendedName>
</protein>
<dbReference type="AlphaFoldDB" id="A0A395JBE4"/>
<reference evidence="6 7" key="1">
    <citation type="submission" date="2018-06" db="EMBL/GenBank/DDBJ databases">
        <title>Genome Sequence of the Brown Rot Fungal Pathogen Monilinia fructigena.</title>
        <authorList>
            <person name="Landi L."/>
            <person name="De Miccolis Angelini R.M."/>
            <person name="Pollastro S."/>
            <person name="Abate D."/>
            <person name="Faretra F."/>
            <person name="Romanazzi G."/>
        </authorList>
    </citation>
    <scope>NUCLEOTIDE SEQUENCE [LARGE SCALE GENOMIC DNA]</scope>
    <source>
        <strain evidence="6 7">Mfrg269</strain>
    </source>
</reference>
<name>A0A395JBE4_9HELO</name>
<evidence type="ECO:0000256" key="3">
    <source>
        <dbReference type="ARBA" id="ARBA00023002"/>
    </source>
</evidence>
<evidence type="ECO:0000313" key="7">
    <source>
        <dbReference type="Proteomes" id="UP000249056"/>
    </source>
</evidence>
<comment type="caution">
    <text evidence="6">The sequence shown here is derived from an EMBL/GenBank/DDBJ whole genome shotgun (WGS) entry which is preliminary data.</text>
</comment>
<keyword evidence="3" id="KW-0560">Oxidoreductase</keyword>
<dbReference type="GO" id="GO:0004497">
    <property type="term" value="F:monooxygenase activity"/>
    <property type="evidence" value="ECO:0007669"/>
    <property type="project" value="UniProtKB-KW"/>
</dbReference>
<comment type="cofactor">
    <cofactor evidence="1">
        <name>FAD</name>
        <dbReference type="ChEBI" id="CHEBI:57692"/>
    </cofactor>
</comment>
<feature type="domain" description="FAD dependent oxidoreductase" evidence="5">
    <location>
        <begin position="51"/>
        <end position="268"/>
    </location>
</feature>